<dbReference type="InterPro" id="IPR029058">
    <property type="entry name" value="AB_hydrolase_fold"/>
</dbReference>
<evidence type="ECO:0008006" key="3">
    <source>
        <dbReference type="Google" id="ProtNLM"/>
    </source>
</evidence>
<dbReference type="RefSeq" id="WP_071087223.1">
    <property type="nucleotide sequence ID" value="NZ_MBLM01000133.1"/>
</dbReference>
<evidence type="ECO:0000313" key="2">
    <source>
        <dbReference type="Proteomes" id="UP000179627"/>
    </source>
</evidence>
<comment type="caution">
    <text evidence="1">The sequence shown here is derived from an EMBL/GenBank/DDBJ whole genome shotgun (WGS) entry which is preliminary data.</text>
</comment>
<reference evidence="2" key="1">
    <citation type="submission" date="2016-07" db="EMBL/GenBank/DDBJ databases">
        <title>Sequence Frankia sp. strain CcI1.17.</title>
        <authorList>
            <person name="Ghodhbane-Gtari F."/>
            <person name="Swanson E."/>
            <person name="Gueddou A."/>
            <person name="Morris K."/>
            <person name="Hezbri K."/>
            <person name="Ktari A."/>
            <person name="Nouioui I."/>
            <person name="Abebe-Akele F."/>
            <person name="Simpson S."/>
            <person name="Thomas K."/>
            <person name="Gtari M."/>
            <person name="Tisa L.S."/>
            <person name="Hurst S."/>
        </authorList>
    </citation>
    <scope>NUCLEOTIDE SEQUENCE [LARGE SCALE GENOMIC DNA]</scope>
    <source>
        <strain evidence="2">Cc1.17</strain>
    </source>
</reference>
<dbReference type="OrthoDB" id="6059224at2"/>
<protein>
    <recommendedName>
        <fullName evidence="3">Peptidase S9 prolyl oligopeptidase catalytic domain-containing protein</fullName>
    </recommendedName>
</protein>
<keyword evidence="2" id="KW-1185">Reference proteome</keyword>
<accession>A0A1S1QLU1</accession>
<dbReference type="EMBL" id="MBLM01000133">
    <property type="protein sequence ID" value="OHV33284.1"/>
    <property type="molecule type" value="Genomic_DNA"/>
</dbReference>
<organism evidence="1 2">
    <name type="scientific">Parafrankia colletiae</name>
    <dbReference type="NCBI Taxonomy" id="573497"/>
    <lineage>
        <taxon>Bacteria</taxon>
        <taxon>Bacillati</taxon>
        <taxon>Actinomycetota</taxon>
        <taxon>Actinomycetes</taxon>
        <taxon>Frankiales</taxon>
        <taxon>Frankiaceae</taxon>
        <taxon>Parafrankia</taxon>
    </lineage>
</organism>
<gene>
    <name evidence="1" type="ORF">CC117_23315</name>
</gene>
<name>A0A1S1QLU1_9ACTN</name>
<dbReference type="Proteomes" id="UP000179627">
    <property type="component" value="Unassembled WGS sequence"/>
</dbReference>
<evidence type="ECO:0000313" key="1">
    <source>
        <dbReference type="EMBL" id="OHV33284.1"/>
    </source>
</evidence>
<proteinExistence type="predicted"/>
<dbReference type="Gene3D" id="3.40.50.1820">
    <property type="entry name" value="alpha/beta hydrolase"/>
    <property type="match status" value="1"/>
</dbReference>
<sequence>MSTPLTEPVVGWAAGVPFTALPPSASAQDQGRGPAPLIVAWHMMDAPRSDAAFAAALPLAGVHAWRVYLGMPLVGRRPVPGAYEAAQTDPMMRYVGPVVRQATEEFPAALEMLRERFPCGDGPIGVVGGSLGGTVALNVLARVQVDVAAVALVNPAIRARTAVEVFSAAHGTSYPWGEQARASADELDFVAHAALIGARDPAPALLVVSGEHDYPRSRVDAAELVAALGHAGSRSGGSSASSASSGPERIRLETIPGLDHPLAEQPGVEPAPQTPLARLVDETVTAWFRTHLR</sequence>
<dbReference type="SUPFAM" id="SSF53474">
    <property type="entry name" value="alpha/beta-Hydrolases"/>
    <property type="match status" value="1"/>
</dbReference>
<dbReference type="AlphaFoldDB" id="A0A1S1QLU1"/>